<dbReference type="PANTHER" id="PTHR34292">
    <property type="entry name" value="OUTER SPORE WALL PROTEIN LDS1"/>
    <property type="match status" value="1"/>
</dbReference>
<dbReference type="GO" id="GO:0005619">
    <property type="term" value="C:ascospore wall"/>
    <property type="evidence" value="ECO:0007669"/>
    <property type="project" value="TreeGrafter"/>
</dbReference>
<dbReference type="OrthoDB" id="2107885at2759"/>
<accession>A0A0L0N0S6</accession>
<sequence length="74" mass="8614">MTGTRLGMLSHDRWFQLRGLSRNEQKQEIERLSWEYAWFGTATFILELIPFLSLFFHVTNTAGSAMWASRMEGG</sequence>
<keyword evidence="3" id="KW-1185">Reference proteome</keyword>
<proteinExistence type="predicted"/>
<evidence type="ECO:0000313" key="3">
    <source>
        <dbReference type="Proteomes" id="UP000036947"/>
    </source>
</evidence>
<keyword evidence="1" id="KW-0472">Membrane</keyword>
<dbReference type="EMBL" id="LFRF01000033">
    <property type="protein sequence ID" value="KND87702.1"/>
    <property type="molecule type" value="Genomic_DNA"/>
</dbReference>
<dbReference type="GO" id="GO:0005811">
    <property type="term" value="C:lipid droplet"/>
    <property type="evidence" value="ECO:0007669"/>
    <property type="project" value="TreeGrafter"/>
</dbReference>
<dbReference type="InterPro" id="IPR052786">
    <property type="entry name" value="Spore_wall_assembly"/>
</dbReference>
<dbReference type="AlphaFoldDB" id="A0A0L0N0S6"/>
<organism evidence="2 3">
    <name type="scientific">Tolypocladium ophioglossoides (strain CBS 100239)</name>
    <name type="common">Snaketongue truffleclub</name>
    <name type="synonym">Elaphocordyceps ophioglossoides</name>
    <dbReference type="NCBI Taxonomy" id="1163406"/>
    <lineage>
        <taxon>Eukaryota</taxon>
        <taxon>Fungi</taxon>
        <taxon>Dikarya</taxon>
        <taxon>Ascomycota</taxon>
        <taxon>Pezizomycotina</taxon>
        <taxon>Sordariomycetes</taxon>
        <taxon>Hypocreomycetidae</taxon>
        <taxon>Hypocreales</taxon>
        <taxon>Ophiocordycipitaceae</taxon>
        <taxon>Tolypocladium</taxon>
    </lineage>
</organism>
<evidence type="ECO:0000256" key="1">
    <source>
        <dbReference type="SAM" id="Phobius"/>
    </source>
</evidence>
<keyword evidence="1" id="KW-1133">Transmembrane helix</keyword>
<feature type="transmembrane region" description="Helical" evidence="1">
    <location>
        <begin position="36"/>
        <end position="56"/>
    </location>
</feature>
<protein>
    <submittedName>
        <fullName evidence="2">Uncharacterized protein</fullName>
    </submittedName>
</protein>
<gene>
    <name evidence="2" type="ORF">TOPH_07684</name>
</gene>
<dbReference type="Proteomes" id="UP000036947">
    <property type="component" value="Unassembled WGS sequence"/>
</dbReference>
<evidence type="ECO:0000313" key="2">
    <source>
        <dbReference type="EMBL" id="KND87702.1"/>
    </source>
</evidence>
<keyword evidence="1" id="KW-0812">Transmembrane</keyword>
<comment type="caution">
    <text evidence="2">The sequence shown here is derived from an EMBL/GenBank/DDBJ whole genome shotgun (WGS) entry which is preliminary data.</text>
</comment>
<dbReference type="STRING" id="1163406.A0A0L0N0S6"/>
<reference evidence="2 3" key="1">
    <citation type="journal article" date="2015" name="BMC Genomics">
        <title>The genome of the truffle-parasite Tolypocladium ophioglossoides and the evolution of antifungal peptaibiotics.</title>
        <authorList>
            <person name="Quandt C.A."/>
            <person name="Bushley K.E."/>
            <person name="Spatafora J.W."/>
        </authorList>
    </citation>
    <scope>NUCLEOTIDE SEQUENCE [LARGE SCALE GENOMIC DNA]</scope>
    <source>
        <strain evidence="2 3">CBS 100239</strain>
    </source>
</reference>
<dbReference type="GO" id="GO:0005628">
    <property type="term" value="C:prospore membrane"/>
    <property type="evidence" value="ECO:0007669"/>
    <property type="project" value="TreeGrafter"/>
</dbReference>
<dbReference type="PANTHER" id="PTHR34292:SF1">
    <property type="entry name" value="OUTER SPORE WALL PROTEIN RRT8"/>
    <property type="match status" value="1"/>
</dbReference>
<name>A0A0L0N0S6_TOLOC</name>